<proteinExistence type="inferred from homology"/>
<comment type="caution">
    <text evidence="10">The sequence shown here is derived from an EMBL/GenBank/DDBJ whole genome shotgun (WGS) entry which is preliminary data.</text>
</comment>
<dbReference type="PANTHER" id="PTHR41533">
    <property type="entry name" value="L,D-TRANSPEPTIDASE HI_1667-RELATED"/>
    <property type="match status" value="1"/>
</dbReference>
<evidence type="ECO:0000256" key="6">
    <source>
        <dbReference type="ARBA" id="ARBA00023316"/>
    </source>
</evidence>
<dbReference type="InterPro" id="IPR036365">
    <property type="entry name" value="PGBD-like_sf"/>
</dbReference>
<comment type="similarity">
    <text evidence="2">Belongs to the YkuD family.</text>
</comment>
<evidence type="ECO:0000256" key="2">
    <source>
        <dbReference type="ARBA" id="ARBA00005992"/>
    </source>
</evidence>
<evidence type="ECO:0000256" key="4">
    <source>
        <dbReference type="ARBA" id="ARBA00022960"/>
    </source>
</evidence>
<dbReference type="UniPathway" id="UPA00219"/>
<keyword evidence="4 7" id="KW-0133">Cell shape</keyword>
<keyword evidence="8" id="KW-0732">Signal</keyword>
<keyword evidence="5 7" id="KW-0573">Peptidoglycan synthesis</keyword>
<dbReference type="InterPro" id="IPR038063">
    <property type="entry name" value="Transpep_catalytic_dom"/>
</dbReference>
<dbReference type="CDD" id="cd16913">
    <property type="entry name" value="YkuD_like"/>
    <property type="match status" value="1"/>
</dbReference>
<dbReference type="SUPFAM" id="SSF141523">
    <property type="entry name" value="L,D-transpeptidase catalytic domain-like"/>
    <property type="match status" value="1"/>
</dbReference>
<dbReference type="PANTHER" id="PTHR41533:SF1">
    <property type="entry name" value="L,D-TRANSPEPTIDASE YCBB-RELATED"/>
    <property type="match status" value="1"/>
</dbReference>
<evidence type="ECO:0000313" key="10">
    <source>
        <dbReference type="EMBL" id="MQX13786.1"/>
    </source>
</evidence>
<evidence type="ECO:0000313" key="11">
    <source>
        <dbReference type="Proteomes" id="UP000439983"/>
    </source>
</evidence>
<keyword evidence="6 7" id="KW-0961">Cell wall biogenesis/degradation</keyword>
<dbReference type="Gene3D" id="1.10.101.10">
    <property type="entry name" value="PGBD-like superfamily/PGBD"/>
    <property type="match status" value="1"/>
</dbReference>
<name>A0A6N7L869_SINTE</name>
<dbReference type="InterPro" id="IPR036366">
    <property type="entry name" value="PGBDSf"/>
</dbReference>
<dbReference type="Pfam" id="PF01471">
    <property type="entry name" value="PG_binding_1"/>
    <property type="match status" value="1"/>
</dbReference>
<dbReference type="GO" id="GO:0004180">
    <property type="term" value="F:carboxypeptidase activity"/>
    <property type="evidence" value="ECO:0007669"/>
    <property type="project" value="UniProtKB-ARBA"/>
</dbReference>
<dbReference type="EMBL" id="WITC01000018">
    <property type="protein sequence ID" value="MQX13786.1"/>
    <property type="molecule type" value="Genomic_DNA"/>
</dbReference>
<evidence type="ECO:0000256" key="7">
    <source>
        <dbReference type="PROSITE-ProRule" id="PRU01373"/>
    </source>
</evidence>
<dbReference type="SUPFAM" id="SSF47090">
    <property type="entry name" value="PGBD-like"/>
    <property type="match status" value="1"/>
</dbReference>
<keyword evidence="3" id="KW-0808">Transferase</keyword>
<dbReference type="OrthoDB" id="9778545at2"/>
<dbReference type="InterPro" id="IPR005490">
    <property type="entry name" value="LD_TPept_cat_dom"/>
</dbReference>
<dbReference type="PROSITE" id="PS52029">
    <property type="entry name" value="LD_TPASE"/>
    <property type="match status" value="1"/>
</dbReference>
<dbReference type="AlphaFoldDB" id="A0A6N7L869"/>
<dbReference type="Gene3D" id="2.40.440.10">
    <property type="entry name" value="L,D-transpeptidase catalytic domain-like"/>
    <property type="match status" value="1"/>
</dbReference>
<evidence type="ECO:0000256" key="8">
    <source>
        <dbReference type="SAM" id="SignalP"/>
    </source>
</evidence>
<sequence length="441" mass="48794">MSKKNGIDAFSRRAFLRSAATLSAAAWTGAASAQDALNELINSPRRGSWDDQFDAKASRTATAVLSNTPVFGPETIGHLQQAIYDYQQIVAAGGWPTVTTSVRLELGVTDPSVQQLRQRLMVSGDLPRSAGISSSFDSYVDGAVKRFQARHGLPADGVIGEYTLKALNVDATTRLGQLETNLVRLQSMSGDLGRRYVMVNIPAAYIEAVENGRVALRHTAIVGKIDRQSPILNSKIYEVILNPYWTAPRSIVQKDIMPLMRKDPTYLERNAIRLFDGSGNEVSPETVDWNAEKAPNLMFRQDPGKINAMSSTKINFHNEHQVYMHDTPQQGLFNKLMRFESSGCVRVQNVRDLSTWLLKETPGWSRQQIEATIKSGVNTPITLAEEVPVYFTYVTAWSAKDRVVQFRDDIYQRDGAAELALQTTTGIEQSAGAIDQDALPQ</sequence>
<gene>
    <name evidence="10" type="ORF">GHK62_03130</name>
</gene>
<dbReference type="GO" id="GO:0071555">
    <property type="term" value="P:cell wall organization"/>
    <property type="evidence" value="ECO:0007669"/>
    <property type="project" value="UniProtKB-UniRule"/>
</dbReference>
<feature type="domain" description="L,D-TPase catalytic" evidence="9">
    <location>
        <begin position="195"/>
        <end position="372"/>
    </location>
</feature>
<organism evidence="10 11">
    <name type="scientific">Sinorhizobium terangae</name>
    <dbReference type="NCBI Taxonomy" id="110322"/>
    <lineage>
        <taxon>Bacteria</taxon>
        <taxon>Pseudomonadati</taxon>
        <taxon>Pseudomonadota</taxon>
        <taxon>Alphaproteobacteria</taxon>
        <taxon>Hyphomicrobiales</taxon>
        <taxon>Rhizobiaceae</taxon>
        <taxon>Sinorhizobium/Ensifer group</taxon>
        <taxon>Sinorhizobium</taxon>
    </lineage>
</organism>
<keyword evidence="11" id="KW-1185">Reference proteome</keyword>
<reference evidence="10 11" key="1">
    <citation type="journal article" date="2013" name="Genome Biol.">
        <title>Comparative genomics of the core and accessory genomes of 48 Sinorhizobium strains comprising five genospecies.</title>
        <authorList>
            <person name="Sugawara M."/>
            <person name="Epstein B."/>
            <person name="Badgley B.D."/>
            <person name="Unno T."/>
            <person name="Xu L."/>
            <person name="Reese J."/>
            <person name="Gyaneshwar P."/>
            <person name="Denny R."/>
            <person name="Mudge J."/>
            <person name="Bharti A.K."/>
            <person name="Farmer A.D."/>
            <person name="May G.D."/>
            <person name="Woodward J.E."/>
            <person name="Medigue C."/>
            <person name="Vallenet D."/>
            <person name="Lajus A."/>
            <person name="Rouy Z."/>
            <person name="Martinez-Vaz B."/>
            <person name="Tiffin P."/>
            <person name="Young N.D."/>
            <person name="Sadowsky M.J."/>
        </authorList>
    </citation>
    <scope>NUCLEOTIDE SEQUENCE [LARGE SCALE GENOMIC DNA]</scope>
    <source>
        <strain evidence="10 11">USDA4894</strain>
    </source>
</reference>
<dbReference type="InterPro" id="IPR052905">
    <property type="entry name" value="LD-transpeptidase_YkuD-like"/>
</dbReference>
<dbReference type="GO" id="GO:0008360">
    <property type="term" value="P:regulation of cell shape"/>
    <property type="evidence" value="ECO:0007669"/>
    <property type="project" value="UniProtKB-UniRule"/>
</dbReference>
<feature type="chain" id="PRO_5026809582" evidence="8">
    <location>
        <begin position="34"/>
        <end position="441"/>
    </location>
</feature>
<feature type="signal peptide" evidence="8">
    <location>
        <begin position="1"/>
        <end position="33"/>
    </location>
</feature>
<dbReference type="InterPro" id="IPR002477">
    <property type="entry name" value="Peptidoglycan-bd-like"/>
</dbReference>
<dbReference type="Pfam" id="PF03734">
    <property type="entry name" value="YkuD"/>
    <property type="match status" value="1"/>
</dbReference>
<evidence type="ECO:0000259" key="9">
    <source>
        <dbReference type="PROSITE" id="PS52029"/>
    </source>
</evidence>
<feature type="active site" description="Proton donor/acceptor" evidence="7">
    <location>
        <position position="325"/>
    </location>
</feature>
<dbReference type="GO" id="GO:0016740">
    <property type="term" value="F:transferase activity"/>
    <property type="evidence" value="ECO:0007669"/>
    <property type="project" value="UniProtKB-KW"/>
</dbReference>
<comment type="pathway">
    <text evidence="1 7">Cell wall biogenesis; peptidoglycan biosynthesis.</text>
</comment>
<dbReference type="InterPro" id="IPR006311">
    <property type="entry name" value="TAT_signal"/>
</dbReference>
<dbReference type="PROSITE" id="PS51318">
    <property type="entry name" value="TAT"/>
    <property type="match status" value="1"/>
</dbReference>
<evidence type="ECO:0000256" key="1">
    <source>
        <dbReference type="ARBA" id="ARBA00004752"/>
    </source>
</evidence>
<evidence type="ECO:0000256" key="5">
    <source>
        <dbReference type="ARBA" id="ARBA00022984"/>
    </source>
</evidence>
<evidence type="ECO:0000256" key="3">
    <source>
        <dbReference type="ARBA" id="ARBA00022679"/>
    </source>
</evidence>
<protein>
    <submittedName>
        <fullName evidence="10">L,D-transpeptidase family protein</fullName>
    </submittedName>
</protein>
<feature type="active site" description="Nucleophile" evidence="7">
    <location>
        <position position="344"/>
    </location>
</feature>
<dbReference type="RefSeq" id="WP_153436890.1">
    <property type="nucleotide sequence ID" value="NZ_JACIGA010000003.1"/>
</dbReference>
<dbReference type="Proteomes" id="UP000439983">
    <property type="component" value="Unassembled WGS sequence"/>
</dbReference>
<dbReference type="GO" id="GO:0009252">
    <property type="term" value="P:peptidoglycan biosynthetic process"/>
    <property type="evidence" value="ECO:0007669"/>
    <property type="project" value="UniProtKB-UniPathway"/>
</dbReference>
<accession>A0A6N7L869</accession>